<dbReference type="OrthoDB" id="10055976at2759"/>
<proteinExistence type="predicted"/>
<dbReference type="InterPro" id="IPR008477">
    <property type="entry name" value="TNFAIP8-like"/>
</dbReference>
<dbReference type="EMBL" id="JARK01001368">
    <property type="protein sequence ID" value="EYC16974.1"/>
    <property type="molecule type" value="Genomic_DNA"/>
</dbReference>
<dbReference type="AlphaFoldDB" id="A0A016UNJ9"/>
<organism evidence="1 2">
    <name type="scientific">Ancylostoma ceylanicum</name>
    <dbReference type="NCBI Taxonomy" id="53326"/>
    <lineage>
        <taxon>Eukaryota</taxon>
        <taxon>Metazoa</taxon>
        <taxon>Ecdysozoa</taxon>
        <taxon>Nematoda</taxon>
        <taxon>Chromadorea</taxon>
        <taxon>Rhabditida</taxon>
        <taxon>Rhabditina</taxon>
        <taxon>Rhabditomorpha</taxon>
        <taxon>Strongyloidea</taxon>
        <taxon>Ancylostomatidae</taxon>
        <taxon>Ancylostomatinae</taxon>
        <taxon>Ancylostoma</taxon>
    </lineage>
</organism>
<name>A0A016UNJ9_9BILA</name>
<dbReference type="PANTHER" id="PTHR12757:SF1">
    <property type="entry name" value="PROTEIN SALIVARY GLANDS MARRED"/>
    <property type="match status" value="1"/>
</dbReference>
<dbReference type="Gene3D" id="1.20.1440.160">
    <property type="entry name" value="Tumor necrosis factor alpha-induced protein 8-like"/>
    <property type="match status" value="1"/>
</dbReference>
<dbReference type="STRING" id="53326.A0A016UNJ9"/>
<dbReference type="GO" id="GO:0042981">
    <property type="term" value="P:regulation of apoptotic process"/>
    <property type="evidence" value="ECO:0007669"/>
    <property type="project" value="InterPro"/>
</dbReference>
<dbReference type="PANTHER" id="PTHR12757">
    <property type="entry name" value="TUMOR NECROSIS FACTOR INDUCED PROTEIN"/>
    <property type="match status" value="1"/>
</dbReference>
<evidence type="ECO:0000313" key="1">
    <source>
        <dbReference type="EMBL" id="EYC16974.1"/>
    </source>
</evidence>
<accession>A0A016UNJ9</accession>
<sequence>MHRYTSKVFGNKTNLVAEHQENEGDFSAASLSIKAQKKIASKLSTRKTTKLFLNEAVVRVFDGFYDILRTYYNKKDSEKVVKNIIKLAVKMTLLSRNDMLSEADVVRLMKVQKQLHSLTLTIISFVQVRYSFERSHLIDLLKNMQSSLAPLVSLKLSDKSTRRLEHVIIHLTKVEFLDDLFKESVVSNLHEEYEFLQGVRSRDCTIQKLGPPAPAPPTTSPEVVYGKGFLWFCTDSRVPLRSAAFGDSFHAEISKAKGWNGSLRLTQVAEPAHSFFWSSNKVLLQ</sequence>
<dbReference type="InterPro" id="IPR038355">
    <property type="entry name" value="TNFAIP8_sf"/>
</dbReference>
<dbReference type="GO" id="GO:0005737">
    <property type="term" value="C:cytoplasm"/>
    <property type="evidence" value="ECO:0007669"/>
    <property type="project" value="TreeGrafter"/>
</dbReference>
<reference evidence="2" key="1">
    <citation type="journal article" date="2015" name="Nat. Genet.">
        <title>The genome and transcriptome of the zoonotic hookworm Ancylostoma ceylanicum identify infection-specific gene families.</title>
        <authorList>
            <person name="Schwarz E.M."/>
            <person name="Hu Y."/>
            <person name="Antoshechkin I."/>
            <person name="Miller M.M."/>
            <person name="Sternberg P.W."/>
            <person name="Aroian R.V."/>
        </authorList>
    </citation>
    <scope>NUCLEOTIDE SEQUENCE</scope>
    <source>
        <strain evidence="2">HY135</strain>
    </source>
</reference>
<protein>
    <submittedName>
        <fullName evidence="1">Uncharacterized protein</fullName>
    </submittedName>
</protein>
<keyword evidence="2" id="KW-1185">Reference proteome</keyword>
<dbReference type="Proteomes" id="UP000024635">
    <property type="component" value="Unassembled WGS sequence"/>
</dbReference>
<comment type="caution">
    <text evidence="1">The sequence shown here is derived from an EMBL/GenBank/DDBJ whole genome shotgun (WGS) entry which is preliminary data.</text>
</comment>
<dbReference type="Pfam" id="PF05527">
    <property type="entry name" value="TNFAIP8"/>
    <property type="match status" value="1"/>
</dbReference>
<evidence type="ECO:0000313" key="2">
    <source>
        <dbReference type="Proteomes" id="UP000024635"/>
    </source>
</evidence>
<gene>
    <name evidence="1" type="primary">Acey_s0032.g2597</name>
    <name evidence="1" type="ORF">Y032_0032g2597</name>
</gene>